<comment type="caution">
    <text evidence="3">The sequence shown here is derived from an EMBL/GenBank/DDBJ whole genome shotgun (WGS) entry which is preliminary data.</text>
</comment>
<dbReference type="GO" id="GO:0007155">
    <property type="term" value="P:cell adhesion"/>
    <property type="evidence" value="ECO:0007669"/>
    <property type="project" value="InterPro"/>
</dbReference>
<sequence>MKNIIAGVIVALLFSFAAQAAIPDSINVDSGLISVVDDPSTSSVVPFGKYVFSSAPIYMDTDDCPDEYLGNSIYCSITFLNNSTFYNINSFVDTPEYTAFKIIGGQGFYVAFGIRDSKGDHYWSGGSLKINERNFRVIMSIFTPESGTDKIGTLDKSGTLATLRHRQQGSEVFTAVNAHINISIKESACIMQNSLNQAFHWDNITPSSIINGNVSTQQAKVTIKCSGSELHSMMFKLMADTGSDDASEGILKTDLNNLGIKLTWADSGNTIPFDKEMVFPGDTSNNLKDFSINAQPVSINGGAIPGGTFRGAATMIIEYR</sequence>
<dbReference type="GO" id="GO:0009289">
    <property type="term" value="C:pilus"/>
    <property type="evidence" value="ECO:0007669"/>
    <property type="project" value="InterPro"/>
</dbReference>
<feature type="signal peptide" evidence="1">
    <location>
        <begin position="1"/>
        <end position="20"/>
    </location>
</feature>
<accession>A0A5Y3M6E5</accession>
<evidence type="ECO:0000313" key="3">
    <source>
        <dbReference type="EMBL" id="ECI2867564.1"/>
    </source>
</evidence>
<evidence type="ECO:0000256" key="1">
    <source>
        <dbReference type="SAM" id="SignalP"/>
    </source>
</evidence>
<gene>
    <name evidence="3" type="ORF">CQE41_26165</name>
</gene>
<proteinExistence type="predicted"/>
<feature type="chain" id="PRO_5024980681" description="Fimbrial-type adhesion domain-containing protein" evidence="1">
    <location>
        <begin position="21"/>
        <end position="320"/>
    </location>
</feature>
<dbReference type="InterPro" id="IPR008966">
    <property type="entry name" value="Adhesion_dom_sf"/>
</dbReference>
<dbReference type="EMBL" id="AAIURM010000110">
    <property type="protein sequence ID" value="ECI2867564.1"/>
    <property type="molecule type" value="Genomic_DNA"/>
</dbReference>
<protein>
    <recommendedName>
        <fullName evidence="2">Fimbrial-type adhesion domain-containing protein</fullName>
    </recommendedName>
</protein>
<organism evidence="3">
    <name type="scientific">Salmonella enterica I</name>
    <dbReference type="NCBI Taxonomy" id="59201"/>
    <lineage>
        <taxon>Bacteria</taxon>
        <taxon>Pseudomonadati</taxon>
        <taxon>Pseudomonadota</taxon>
        <taxon>Gammaproteobacteria</taxon>
        <taxon>Enterobacterales</taxon>
        <taxon>Enterobacteriaceae</taxon>
        <taxon>Salmonella</taxon>
    </lineage>
</organism>
<dbReference type="Gene3D" id="2.60.40.1090">
    <property type="entry name" value="Fimbrial-type adhesion domain"/>
    <property type="match status" value="1"/>
</dbReference>
<dbReference type="SUPFAM" id="SSF49401">
    <property type="entry name" value="Bacterial adhesins"/>
    <property type="match status" value="1"/>
</dbReference>
<dbReference type="InterPro" id="IPR000259">
    <property type="entry name" value="Adhesion_dom_fimbrial"/>
</dbReference>
<dbReference type="Pfam" id="PF00419">
    <property type="entry name" value="Fimbrial"/>
    <property type="match status" value="1"/>
</dbReference>
<reference evidence="3" key="1">
    <citation type="submission" date="2018-08" db="EMBL/GenBank/DDBJ databases">
        <authorList>
            <person name="Ashton P.M."/>
            <person name="Dallman T."/>
            <person name="Nair S."/>
            <person name="De Pinna E."/>
            <person name="Peters T."/>
            <person name="Grant K."/>
        </authorList>
    </citation>
    <scope>NUCLEOTIDE SEQUENCE [LARGE SCALE GENOMIC DNA]</scope>
    <source>
        <strain evidence="3">193386</strain>
    </source>
</reference>
<name>A0A5Y3M6E5_SALET</name>
<evidence type="ECO:0000259" key="2">
    <source>
        <dbReference type="Pfam" id="PF00419"/>
    </source>
</evidence>
<dbReference type="AlphaFoldDB" id="A0A5Y3M6E5"/>
<keyword evidence="1" id="KW-0732">Signal</keyword>
<dbReference type="InterPro" id="IPR036937">
    <property type="entry name" value="Adhesion_dom_fimbrial_sf"/>
</dbReference>
<feature type="domain" description="Fimbrial-type adhesion" evidence="2">
    <location>
        <begin position="180"/>
        <end position="319"/>
    </location>
</feature>
<dbReference type="Proteomes" id="UP000839636">
    <property type="component" value="Unassembled WGS sequence"/>
</dbReference>